<sequence length="170" mass="18880">MRQHRRFLITGCSGGGKSTLTQALARAGYATVPEPGRRIVKEERAGSGRALPWVDPEGFARRALEMATRDLEGAGAVDTFFDRGTLDAHVALHHLTGAPVPGEWPYSQPVFCVPPWREIFVNDAERMHDFGVAEAEYRRILTALGASEVQYHIVPKLSVEERLAFVLERI</sequence>
<dbReference type="InterPro" id="IPR038727">
    <property type="entry name" value="NadR/Ttd14_AAA_dom"/>
</dbReference>
<dbReference type="Pfam" id="PF13521">
    <property type="entry name" value="AAA_28"/>
    <property type="match status" value="1"/>
</dbReference>
<dbReference type="Gene3D" id="3.40.50.300">
    <property type="entry name" value="P-loop containing nucleotide triphosphate hydrolases"/>
    <property type="match status" value="1"/>
</dbReference>
<dbReference type="AlphaFoldDB" id="A0A0J9E9M1"/>
<dbReference type="EMBL" id="LFTY01000002">
    <property type="protein sequence ID" value="KMW59326.1"/>
    <property type="molecule type" value="Genomic_DNA"/>
</dbReference>
<dbReference type="OrthoDB" id="5638848at2"/>
<evidence type="ECO:0000313" key="2">
    <source>
        <dbReference type="EMBL" id="KMW59326.1"/>
    </source>
</evidence>
<comment type="caution">
    <text evidence="2">The sequence shown here is derived from an EMBL/GenBank/DDBJ whole genome shotgun (WGS) entry which is preliminary data.</text>
</comment>
<feature type="domain" description="NadR/Ttd14 AAA" evidence="1">
    <location>
        <begin position="6"/>
        <end position="162"/>
    </location>
</feature>
<dbReference type="Proteomes" id="UP000037178">
    <property type="component" value="Unassembled WGS sequence"/>
</dbReference>
<name>A0A0J9E9M1_9RHOB</name>
<reference evidence="2 3" key="1">
    <citation type="submission" date="2015-06" db="EMBL/GenBank/DDBJ databases">
        <title>Draft genome sequence of an Alphaproteobacteria species associated to the Mediterranean sponge Oscarella lobularis.</title>
        <authorList>
            <person name="Jourda C."/>
            <person name="Santini S."/>
            <person name="Claverie J.-M."/>
        </authorList>
    </citation>
    <scope>NUCLEOTIDE SEQUENCE [LARGE SCALE GENOMIC DNA]</scope>
    <source>
        <strain evidence="2">IGS</strain>
    </source>
</reference>
<dbReference type="PATRIC" id="fig|1675527.3.peg.4508"/>
<gene>
    <name evidence="2" type="ORF">AIOL_004308</name>
</gene>
<evidence type="ECO:0000313" key="3">
    <source>
        <dbReference type="Proteomes" id="UP000037178"/>
    </source>
</evidence>
<dbReference type="SUPFAM" id="SSF52540">
    <property type="entry name" value="P-loop containing nucleoside triphosphate hydrolases"/>
    <property type="match status" value="1"/>
</dbReference>
<organism evidence="2 3">
    <name type="scientific">Candidatus Rhodobacter oscarellae</name>
    <dbReference type="NCBI Taxonomy" id="1675527"/>
    <lineage>
        <taxon>Bacteria</taxon>
        <taxon>Pseudomonadati</taxon>
        <taxon>Pseudomonadota</taxon>
        <taxon>Alphaproteobacteria</taxon>
        <taxon>Rhodobacterales</taxon>
        <taxon>Rhodobacter group</taxon>
        <taxon>Rhodobacter</taxon>
    </lineage>
</organism>
<proteinExistence type="predicted"/>
<dbReference type="CDD" id="cd01983">
    <property type="entry name" value="SIMIBI"/>
    <property type="match status" value="1"/>
</dbReference>
<evidence type="ECO:0000259" key="1">
    <source>
        <dbReference type="Pfam" id="PF13521"/>
    </source>
</evidence>
<protein>
    <recommendedName>
        <fullName evidence="1">NadR/Ttd14 AAA domain-containing protein</fullName>
    </recommendedName>
</protein>
<dbReference type="InterPro" id="IPR027417">
    <property type="entry name" value="P-loop_NTPase"/>
</dbReference>
<keyword evidence="3" id="KW-1185">Reference proteome</keyword>
<accession>A0A0J9E9M1</accession>